<evidence type="ECO:0000313" key="9">
    <source>
        <dbReference type="Proteomes" id="UP000494116"/>
    </source>
</evidence>
<reference evidence="8 9" key="1">
    <citation type="submission" date="2020-04" db="EMBL/GenBank/DDBJ databases">
        <authorList>
            <person name="De Canck E."/>
        </authorList>
    </citation>
    <scope>NUCLEOTIDE SEQUENCE [LARGE SCALE GENOMIC DNA]</scope>
    <source>
        <strain evidence="8 9">LMG 1873</strain>
    </source>
</reference>
<dbReference type="InterPro" id="IPR037185">
    <property type="entry name" value="EmrE-like"/>
</dbReference>
<feature type="transmembrane region" description="Helical" evidence="6">
    <location>
        <begin position="210"/>
        <end position="230"/>
    </location>
</feature>
<keyword evidence="5 6" id="KW-0472">Membrane</keyword>
<dbReference type="PANTHER" id="PTHR32322:SF2">
    <property type="entry name" value="EAMA DOMAIN-CONTAINING PROTEIN"/>
    <property type="match status" value="1"/>
</dbReference>
<organism evidence="8 9">
    <name type="scientific">Achromobacter piechaudii</name>
    <dbReference type="NCBI Taxonomy" id="72556"/>
    <lineage>
        <taxon>Bacteria</taxon>
        <taxon>Pseudomonadati</taxon>
        <taxon>Pseudomonadota</taxon>
        <taxon>Betaproteobacteria</taxon>
        <taxon>Burkholderiales</taxon>
        <taxon>Alcaligenaceae</taxon>
        <taxon>Achromobacter</taxon>
    </lineage>
</organism>
<evidence type="ECO:0000256" key="1">
    <source>
        <dbReference type="ARBA" id="ARBA00004141"/>
    </source>
</evidence>
<feature type="transmembrane region" description="Helical" evidence="6">
    <location>
        <begin position="92"/>
        <end position="113"/>
    </location>
</feature>
<comment type="subcellular location">
    <subcellularLocation>
        <location evidence="1">Membrane</location>
        <topology evidence="1">Multi-pass membrane protein</topology>
    </subcellularLocation>
</comment>
<dbReference type="InterPro" id="IPR000620">
    <property type="entry name" value="EamA_dom"/>
</dbReference>
<feature type="transmembrane region" description="Helical" evidence="6">
    <location>
        <begin position="242"/>
        <end position="261"/>
    </location>
</feature>
<feature type="transmembrane region" description="Helical" evidence="6">
    <location>
        <begin position="68"/>
        <end position="86"/>
    </location>
</feature>
<feature type="transmembrane region" description="Helical" evidence="6">
    <location>
        <begin position="125"/>
        <end position="142"/>
    </location>
</feature>
<feature type="domain" description="EamA" evidence="7">
    <location>
        <begin position="9"/>
        <end position="136"/>
    </location>
</feature>
<name>A0ABN7EX59_9BURK</name>
<feature type="transmembrane region" description="Helical" evidence="6">
    <location>
        <begin position="38"/>
        <end position="56"/>
    </location>
</feature>
<dbReference type="Pfam" id="PF00892">
    <property type="entry name" value="EamA"/>
    <property type="match status" value="2"/>
</dbReference>
<evidence type="ECO:0000256" key="6">
    <source>
        <dbReference type="SAM" id="Phobius"/>
    </source>
</evidence>
<protein>
    <submittedName>
        <fullName evidence="8">IS1595 family transposase ISBsp7</fullName>
    </submittedName>
</protein>
<dbReference type="SUPFAM" id="SSF103481">
    <property type="entry name" value="Multidrug resistance efflux transporter EmrE"/>
    <property type="match status" value="2"/>
</dbReference>
<dbReference type="EMBL" id="CADIJS010000001">
    <property type="protein sequence ID" value="CAB3675734.1"/>
    <property type="molecule type" value="Genomic_DNA"/>
</dbReference>
<feature type="transmembrane region" description="Helical" evidence="6">
    <location>
        <begin position="181"/>
        <end position="198"/>
    </location>
</feature>
<keyword evidence="9" id="KW-1185">Reference proteome</keyword>
<comment type="similarity">
    <text evidence="2">Belongs to the EamA transporter family.</text>
</comment>
<evidence type="ECO:0000256" key="3">
    <source>
        <dbReference type="ARBA" id="ARBA00022692"/>
    </source>
</evidence>
<feature type="transmembrane region" description="Helical" evidence="6">
    <location>
        <begin position="148"/>
        <end position="169"/>
    </location>
</feature>
<dbReference type="Gene3D" id="1.10.3730.20">
    <property type="match status" value="1"/>
</dbReference>
<sequence length="299" mass="31387">MRGGDWLRLLVLSAVWGASFIFMRVVEPVLGPVVTADLRVAIGAGVLLLYFALIRFKPRWRAHWRQYAIVGAFNVGLPFLMFSYAAQHIPASYSAIINATTPLFGTVFSVLWLGDSMTRTKGVGLLLGLLGVATITGVGPPMAASASFVSAILACLAAAASYASAGIYIKRCASHVNPLESAGCAQLFAAVALLPFWFVAPPQGQVDLNIALNVLGLGVLSSGLGFLLYFRLVRDIGPARAMMVAFLTPLFGIVWGVAFLGEALTPAVLLGAAMIIVSTLLILGSATRARPLAGKAGLP</sequence>
<feature type="transmembrane region" description="Helical" evidence="6">
    <location>
        <begin position="267"/>
        <end position="286"/>
    </location>
</feature>
<gene>
    <name evidence="8" type="ORF">LMG1873_01364</name>
</gene>
<evidence type="ECO:0000256" key="4">
    <source>
        <dbReference type="ARBA" id="ARBA00022989"/>
    </source>
</evidence>
<evidence type="ECO:0000256" key="5">
    <source>
        <dbReference type="ARBA" id="ARBA00023136"/>
    </source>
</evidence>
<comment type="caution">
    <text evidence="8">The sequence shown here is derived from an EMBL/GenBank/DDBJ whole genome shotgun (WGS) entry which is preliminary data.</text>
</comment>
<dbReference type="RefSeq" id="WP_050729627.1">
    <property type="nucleotide sequence ID" value="NZ_CADIJS010000001.1"/>
</dbReference>
<dbReference type="Proteomes" id="UP000494116">
    <property type="component" value="Unassembled WGS sequence"/>
</dbReference>
<feature type="transmembrane region" description="Helical" evidence="6">
    <location>
        <begin position="7"/>
        <end position="26"/>
    </location>
</feature>
<proteinExistence type="inferred from homology"/>
<evidence type="ECO:0000259" key="7">
    <source>
        <dbReference type="Pfam" id="PF00892"/>
    </source>
</evidence>
<accession>A0ABN7EX59</accession>
<feature type="domain" description="EamA" evidence="7">
    <location>
        <begin position="150"/>
        <end position="283"/>
    </location>
</feature>
<keyword evidence="4 6" id="KW-1133">Transmembrane helix</keyword>
<dbReference type="PANTHER" id="PTHR32322">
    <property type="entry name" value="INNER MEMBRANE TRANSPORTER"/>
    <property type="match status" value="1"/>
</dbReference>
<keyword evidence="3 6" id="KW-0812">Transmembrane</keyword>
<evidence type="ECO:0000313" key="8">
    <source>
        <dbReference type="EMBL" id="CAB3675734.1"/>
    </source>
</evidence>
<dbReference type="InterPro" id="IPR050638">
    <property type="entry name" value="AA-Vitamin_Transporters"/>
</dbReference>
<evidence type="ECO:0000256" key="2">
    <source>
        <dbReference type="ARBA" id="ARBA00007362"/>
    </source>
</evidence>